<sequence length="121" mass="14496">MTEKKEAIAFCLILPNVFEDYPFQDQNWCVIRHRSNKKVFAWIFNRNGHVWINVKCSPEWRDFWRQAFVSVQPAYHLNKEHWNSIILDGTVPEEEIQRMICESYDLTAPKVRAKKGKRKIS</sequence>
<dbReference type="SUPFAM" id="SSF142906">
    <property type="entry name" value="YjbR-like"/>
    <property type="match status" value="1"/>
</dbReference>
<accession>A0A174B7R0</accession>
<dbReference type="Gene3D" id="3.90.1150.30">
    <property type="match status" value="1"/>
</dbReference>
<dbReference type="Pfam" id="PF04237">
    <property type="entry name" value="YjbR"/>
    <property type="match status" value="1"/>
</dbReference>
<proteinExistence type="predicted"/>
<dbReference type="STRING" id="39482.ERS852491_00911"/>
<organism evidence="1 2">
    <name type="scientific">Faecalicatena contorta</name>
    <dbReference type="NCBI Taxonomy" id="39482"/>
    <lineage>
        <taxon>Bacteria</taxon>
        <taxon>Bacillati</taxon>
        <taxon>Bacillota</taxon>
        <taxon>Clostridia</taxon>
        <taxon>Lachnospirales</taxon>
        <taxon>Lachnospiraceae</taxon>
        <taxon>Faecalicatena</taxon>
    </lineage>
</organism>
<evidence type="ECO:0000313" key="1">
    <source>
        <dbReference type="EMBL" id="CUN95780.1"/>
    </source>
</evidence>
<name>A0A174B7R0_9FIRM</name>
<dbReference type="InterPro" id="IPR038056">
    <property type="entry name" value="YjbR-like_sf"/>
</dbReference>
<evidence type="ECO:0000313" key="2">
    <source>
        <dbReference type="Proteomes" id="UP000095544"/>
    </source>
</evidence>
<gene>
    <name evidence="1" type="primary">yjbR_1</name>
    <name evidence="1" type="ORF">ERS852491_00911</name>
</gene>
<dbReference type="InterPro" id="IPR007351">
    <property type="entry name" value="YjbR"/>
</dbReference>
<dbReference type="OrthoDB" id="9789813at2"/>
<dbReference type="AlphaFoldDB" id="A0A174B7R0"/>
<reference evidence="1 2" key="1">
    <citation type="submission" date="2015-09" db="EMBL/GenBank/DDBJ databases">
        <authorList>
            <consortium name="Pathogen Informatics"/>
        </authorList>
    </citation>
    <scope>NUCLEOTIDE SEQUENCE [LARGE SCALE GENOMIC DNA]</scope>
    <source>
        <strain evidence="1 2">2789STDY5834876</strain>
    </source>
</reference>
<dbReference type="RefSeq" id="WP_050640704.1">
    <property type="nucleotide sequence ID" value="NZ_CABKUE010000008.1"/>
</dbReference>
<dbReference type="Proteomes" id="UP000095544">
    <property type="component" value="Unassembled WGS sequence"/>
</dbReference>
<dbReference type="EMBL" id="CYZU01000006">
    <property type="protein sequence ID" value="CUN95780.1"/>
    <property type="molecule type" value="Genomic_DNA"/>
</dbReference>
<dbReference type="PANTHER" id="PTHR35145">
    <property type="entry name" value="CYTOPLASMIC PROTEIN-RELATED"/>
    <property type="match status" value="1"/>
</dbReference>
<dbReference type="PANTHER" id="PTHR35145:SF1">
    <property type="entry name" value="CYTOPLASMIC PROTEIN"/>
    <property type="match status" value="1"/>
</dbReference>
<protein>
    <submittedName>
        <fullName evidence="1">Uncharacterized protein conserved in bacteria</fullName>
    </submittedName>
</protein>
<dbReference type="InterPro" id="IPR058532">
    <property type="entry name" value="YjbR/MT2646/Rv2570-like"/>
</dbReference>